<accession>H6Q5X7</accession>
<dbReference type="PANTHER" id="PTHR13799">
    <property type="entry name" value="NGG1 INTERACTING FACTOR 3"/>
    <property type="match status" value="1"/>
</dbReference>
<dbReference type="HOGENOM" id="CLU_037423_3_0_6"/>
<feature type="binding site" evidence="3">
    <location>
        <position position="220"/>
    </location>
    <ligand>
        <name>a divalent metal cation</name>
        <dbReference type="ChEBI" id="CHEBI:60240"/>
        <label>1</label>
    </ligand>
</feature>
<evidence type="ECO:0000313" key="4">
    <source>
        <dbReference type="EMBL" id="AFA41173.1"/>
    </source>
</evidence>
<dbReference type="GO" id="GO:0016787">
    <property type="term" value="F:hydrolase activity"/>
    <property type="evidence" value="ECO:0007669"/>
    <property type="project" value="UniProtKB-KW"/>
</dbReference>
<dbReference type="KEGG" id="wgl:WIGMOR_0338"/>
<protein>
    <submittedName>
        <fullName evidence="4">Metal-binding predicted hydrolase-oxidase</fullName>
    </submittedName>
</protein>
<organism evidence="4 5">
    <name type="scientific">Wigglesworthia glossinidia endosymbiont of Glossina morsitans morsitans</name>
    <name type="common">Yale colony</name>
    <dbReference type="NCBI Taxonomy" id="1142511"/>
    <lineage>
        <taxon>Bacteria</taxon>
        <taxon>Pseudomonadati</taxon>
        <taxon>Pseudomonadota</taxon>
        <taxon>Gammaproteobacteria</taxon>
        <taxon>Enterobacterales</taxon>
        <taxon>Erwiniaceae</taxon>
        <taxon>Wigglesworthia</taxon>
    </lineage>
</organism>
<dbReference type="STRING" id="1142511.WIGMOR_0338"/>
<sequence length="252" mass="29068">MNYITNTDLEFNVNQKLNNSLKIKDFAYNGLQVKGKKIIKKIIVGVTACQELIEFAIFTKSDAIIVHHGLFWNHENCMLYGTKKNRLKKILENNVNLYAWHLPLDIHPKLGNNAQLAKLLSIDINKILKPCIFFGTMKNKIDCYKFKILLEKKLKRNVLHFQNKNAVLTIEKIGWCTGSGHKFFEMAIEENIDAFISGEASESTIYIAKERYVHFYEAGHHATERGGIIALGKWIQKKYCIETIFFDTNNPI</sequence>
<evidence type="ECO:0000256" key="2">
    <source>
        <dbReference type="ARBA" id="ARBA00022723"/>
    </source>
</evidence>
<evidence type="ECO:0000256" key="3">
    <source>
        <dbReference type="PIRSR" id="PIRSR602678-1"/>
    </source>
</evidence>
<dbReference type="GO" id="GO:0005737">
    <property type="term" value="C:cytoplasm"/>
    <property type="evidence" value="ECO:0007669"/>
    <property type="project" value="TreeGrafter"/>
</dbReference>
<keyword evidence="4" id="KW-0378">Hydrolase</keyword>
<evidence type="ECO:0000256" key="1">
    <source>
        <dbReference type="ARBA" id="ARBA00006964"/>
    </source>
</evidence>
<dbReference type="GO" id="GO:0046872">
    <property type="term" value="F:metal ion binding"/>
    <property type="evidence" value="ECO:0007669"/>
    <property type="project" value="UniProtKB-KW"/>
</dbReference>
<dbReference type="AlphaFoldDB" id="H6Q5X7"/>
<dbReference type="NCBIfam" id="TIGR00486">
    <property type="entry name" value="YbgI_SA1388"/>
    <property type="match status" value="1"/>
</dbReference>
<dbReference type="Proteomes" id="UP000009061">
    <property type="component" value="Chromosome"/>
</dbReference>
<dbReference type="SUPFAM" id="SSF102705">
    <property type="entry name" value="NIF3 (NGG1p interacting factor 3)-like"/>
    <property type="match status" value="1"/>
</dbReference>
<dbReference type="Gene3D" id="3.40.1390.30">
    <property type="entry name" value="NIF3 (NGG1p interacting factor 3)-like"/>
    <property type="match status" value="2"/>
</dbReference>
<dbReference type="InterPro" id="IPR036069">
    <property type="entry name" value="DUF34/NIF3_sf"/>
</dbReference>
<evidence type="ECO:0000313" key="5">
    <source>
        <dbReference type="Proteomes" id="UP000009061"/>
    </source>
</evidence>
<dbReference type="InterPro" id="IPR002678">
    <property type="entry name" value="DUF34/NIF3"/>
</dbReference>
<keyword evidence="2 3" id="KW-0479">Metal-binding</keyword>
<dbReference type="PANTHER" id="PTHR13799:SF14">
    <property type="entry name" value="GTP CYCLOHYDROLASE 1 TYPE 2 HOMOLOG"/>
    <property type="match status" value="1"/>
</dbReference>
<dbReference type="RefSeq" id="WP_014354112.1">
    <property type="nucleotide sequence ID" value="NC_016893.1"/>
</dbReference>
<dbReference type="eggNOG" id="COG0327">
    <property type="taxonomic scope" value="Bacteria"/>
</dbReference>
<keyword evidence="5" id="KW-1185">Reference proteome</keyword>
<feature type="binding site" evidence="3">
    <location>
        <position position="224"/>
    </location>
    <ligand>
        <name>a divalent metal cation</name>
        <dbReference type="ChEBI" id="CHEBI:60240"/>
        <label>1</label>
    </ligand>
</feature>
<gene>
    <name evidence="4" type="primary">ybgI</name>
    <name evidence="4" type="ORF">WIGMOR_0338</name>
</gene>
<feature type="binding site" evidence="3">
    <location>
        <position position="67"/>
    </location>
    <ligand>
        <name>a divalent metal cation</name>
        <dbReference type="ChEBI" id="CHEBI:60240"/>
        <label>1</label>
    </ligand>
</feature>
<dbReference type="EMBL" id="CP003315">
    <property type="protein sequence ID" value="AFA41173.1"/>
    <property type="molecule type" value="Genomic_DNA"/>
</dbReference>
<comment type="similarity">
    <text evidence="1">Belongs to the GTP cyclohydrolase I type 2/NIF3 family.</text>
</comment>
<feature type="binding site" evidence="3">
    <location>
        <position position="105"/>
    </location>
    <ligand>
        <name>a divalent metal cation</name>
        <dbReference type="ChEBI" id="CHEBI:60240"/>
        <label>1</label>
    </ligand>
</feature>
<proteinExistence type="inferred from homology"/>
<reference evidence="4 5" key="1">
    <citation type="journal article" date="2012" name="MBio">
        <title>Insight into the transmission biology and species-specific functional capabilities of tsetse (Diptera: glossinidae) obligate symbiont wigglesworthia.</title>
        <authorList>
            <person name="Rio R.V."/>
            <person name="Symula R.E."/>
            <person name="Wang J."/>
            <person name="Lohs C."/>
            <person name="Wu Y.N."/>
            <person name="Snyder A.K."/>
            <person name="Bjornson R.D."/>
            <person name="Oshima K."/>
            <person name="Biehl B.S."/>
            <person name="Perna N.T."/>
            <person name="Hattori M."/>
            <person name="Aksoy S."/>
        </authorList>
    </citation>
    <scope>NUCLEOTIDE SEQUENCE [LARGE SCALE GENOMIC DNA]</scope>
    <source>
        <strain evidence="4">WGM</strain>
    </source>
</reference>
<name>H6Q5X7_WIGGL</name>
<dbReference type="OrthoDB" id="9800881at2"/>
<dbReference type="Pfam" id="PF01784">
    <property type="entry name" value="DUF34_NIF3"/>
    <property type="match status" value="1"/>
</dbReference>
<feature type="binding site" evidence="3">
    <location>
        <position position="68"/>
    </location>
    <ligand>
        <name>a divalent metal cation</name>
        <dbReference type="ChEBI" id="CHEBI:60240"/>
        <label>1</label>
    </ligand>
</feature>